<sequence>MIDKETLPLGDFILAEKSIETEMMKADQYFHPNWLKLNFLDSQEMIPQNGSRELNNFLSIKTPVRRKRSFKEENQEVTWLVFQEELWARFGPTECENFDEALSRVTQRGSLRDYQKEFEKLGNKVQGWTQRALVGTFIGGLKPEIAEGIRMFKLQSLKEAISLARMRDEQLIRTWRLTRPLNKPTVETITSDAAKITPATKRLSWEEMQKRRAQGLCFNCDE</sequence>
<dbReference type="InterPro" id="IPR005162">
    <property type="entry name" value="Retrotrans_gag_dom"/>
</dbReference>
<gene>
    <name evidence="2" type="ORF">RCOM_0802000</name>
</gene>
<dbReference type="Pfam" id="PF03732">
    <property type="entry name" value="Retrotrans_gag"/>
    <property type="match status" value="1"/>
</dbReference>
<keyword evidence="3" id="KW-1185">Reference proteome</keyword>
<dbReference type="InParanoid" id="B9RS21"/>
<protein>
    <recommendedName>
        <fullName evidence="1">Retrotransposon gag domain-containing protein</fullName>
    </recommendedName>
</protein>
<dbReference type="eggNOG" id="KOG0017">
    <property type="taxonomic scope" value="Eukaryota"/>
</dbReference>
<evidence type="ECO:0000313" key="2">
    <source>
        <dbReference type="EMBL" id="EEF45881.1"/>
    </source>
</evidence>
<proteinExistence type="predicted"/>
<evidence type="ECO:0000313" key="3">
    <source>
        <dbReference type="Proteomes" id="UP000008311"/>
    </source>
</evidence>
<dbReference type="EMBL" id="EQ973807">
    <property type="protein sequence ID" value="EEF45881.1"/>
    <property type="molecule type" value="Genomic_DNA"/>
</dbReference>
<name>B9RS21_RICCO</name>
<organism evidence="2 3">
    <name type="scientific">Ricinus communis</name>
    <name type="common">Castor bean</name>
    <dbReference type="NCBI Taxonomy" id="3988"/>
    <lineage>
        <taxon>Eukaryota</taxon>
        <taxon>Viridiplantae</taxon>
        <taxon>Streptophyta</taxon>
        <taxon>Embryophyta</taxon>
        <taxon>Tracheophyta</taxon>
        <taxon>Spermatophyta</taxon>
        <taxon>Magnoliopsida</taxon>
        <taxon>eudicotyledons</taxon>
        <taxon>Gunneridae</taxon>
        <taxon>Pentapetalae</taxon>
        <taxon>rosids</taxon>
        <taxon>fabids</taxon>
        <taxon>Malpighiales</taxon>
        <taxon>Euphorbiaceae</taxon>
        <taxon>Acalyphoideae</taxon>
        <taxon>Acalypheae</taxon>
        <taxon>Ricinus</taxon>
    </lineage>
</organism>
<accession>B9RS21</accession>
<dbReference type="AlphaFoldDB" id="B9RS21"/>
<feature type="domain" description="Retrotransposon gag" evidence="1">
    <location>
        <begin position="70"/>
        <end position="143"/>
    </location>
</feature>
<reference evidence="3" key="1">
    <citation type="journal article" date="2010" name="Nat. Biotechnol.">
        <title>Draft genome sequence of the oilseed species Ricinus communis.</title>
        <authorList>
            <person name="Chan A.P."/>
            <person name="Crabtree J."/>
            <person name="Zhao Q."/>
            <person name="Lorenzi H."/>
            <person name="Orvis J."/>
            <person name="Puiu D."/>
            <person name="Melake-Berhan A."/>
            <person name="Jones K.M."/>
            <person name="Redman J."/>
            <person name="Chen G."/>
            <person name="Cahoon E.B."/>
            <person name="Gedil M."/>
            <person name="Stanke M."/>
            <person name="Haas B.J."/>
            <person name="Wortman J.R."/>
            <person name="Fraser-Liggett C.M."/>
            <person name="Ravel J."/>
            <person name="Rabinowicz P.D."/>
        </authorList>
    </citation>
    <scope>NUCLEOTIDE SEQUENCE [LARGE SCALE GENOMIC DNA]</scope>
    <source>
        <strain evidence="3">cv. Hale</strain>
    </source>
</reference>
<evidence type="ECO:0000259" key="1">
    <source>
        <dbReference type="Pfam" id="PF03732"/>
    </source>
</evidence>
<dbReference type="Proteomes" id="UP000008311">
    <property type="component" value="Unassembled WGS sequence"/>
</dbReference>